<reference evidence="3 4" key="1">
    <citation type="submission" date="2017-08" db="EMBL/GenBank/DDBJ databases">
        <title>Harnessing the power of phylogenomics to disentangle the directionality and signatures of interkingdom host jumping in the parasitic fungal genus Tolypocladium.</title>
        <authorList>
            <person name="Quandt C.A."/>
            <person name="Patterson W."/>
            <person name="Spatafora J.W."/>
        </authorList>
    </citation>
    <scope>NUCLEOTIDE SEQUENCE [LARGE SCALE GENOMIC DNA]</scope>
    <source>
        <strain evidence="3 4">CBS 113982</strain>
    </source>
</reference>
<feature type="domain" description="UBL3-like ubiquitin" evidence="2">
    <location>
        <begin position="153"/>
        <end position="223"/>
    </location>
</feature>
<dbReference type="Gene3D" id="3.10.20.90">
    <property type="entry name" value="Phosphatidylinositol 3-kinase Catalytic Subunit, Chain A, domain 1"/>
    <property type="match status" value="1"/>
</dbReference>
<proteinExistence type="predicted"/>
<keyword evidence="4" id="KW-1185">Reference proteome</keyword>
<dbReference type="SUPFAM" id="SSF54236">
    <property type="entry name" value="Ubiquitin-like"/>
    <property type="match status" value="1"/>
</dbReference>
<gene>
    <name evidence="3" type="ORF">TCAP_03445</name>
</gene>
<feature type="compositionally biased region" description="Basic and acidic residues" evidence="1">
    <location>
        <begin position="70"/>
        <end position="84"/>
    </location>
</feature>
<evidence type="ECO:0000256" key="1">
    <source>
        <dbReference type="SAM" id="MobiDB-lite"/>
    </source>
</evidence>
<dbReference type="OrthoDB" id="1043111at2759"/>
<dbReference type="STRING" id="45235.A0A2K3QGH6"/>
<dbReference type="Pfam" id="PF13881">
    <property type="entry name" value="Rad60-SLD_2"/>
    <property type="match status" value="1"/>
</dbReference>
<dbReference type="InterPro" id="IPR029071">
    <property type="entry name" value="Ubiquitin-like_domsf"/>
</dbReference>
<dbReference type="PANTHER" id="PTHR13169:SF0">
    <property type="entry name" value="UBIQUITIN-LIKE PROTEIN 3"/>
    <property type="match status" value="1"/>
</dbReference>
<protein>
    <recommendedName>
        <fullName evidence="2">UBL3-like ubiquitin domain-containing protein</fullName>
    </recommendedName>
</protein>
<dbReference type="EMBL" id="NRSZ01000522">
    <property type="protein sequence ID" value="PNY26629.1"/>
    <property type="molecule type" value="Genomic_DNA"/>
</dbReference>
<dbReference type="PANTHER" id="PTHR13169">
    <property type="entry name" value="UBIQUITIN-LIKE PROTEIN 3 HCG-1 PROTEIN"/>
    <property type="match status" value="1"/>
</dbReference>
<feature type="region of interest" description="Disordered" evidence="1">
    <location>
        <begin position="210"/>
        <end position="244"/>
    </location>
</feature>
<accession>A0A2K3QGH6</accession>
<dbReference type="InterPro" id="IPR039540">
    <property type="entry name" value="UBL3-like_ubiquitin_dom"/>
</dbReference>
<comment type="caution">
    <text evidence="3">The sequence shown here is derived from an EMBL/GenBank/DDBJ whole genome shotgun (WGS) entry which is preliminary data.</text>
</comment>
<dbReference type="InterPro" id="IPR040015">
    <property type="entry name" value="UBL3-like"/>
</dbReference>
<dbReference type="Proteomes" id="UP000236621">
    <property type="component" value="Unassembled WGS sequence"/>
</dbReference>
<sequence length="250" mass="26733">MESTMSGGNTTSPDDARLDQPRDAVPMETVPPPTATATEADATQAVRRARQHPSGSSALPADPGRPAKGKGREDDAPAPPSKERHEPILAIGPAQDHAGAVAHGATDSGPVCNITLLLTSGSRHPYKLDAKYLARRNVAMPEETESGHPDPVSISVYTLKELILREWRADWEAKPASPSSIRLIHFSKLLDDKEQLRKYQFSTENPNVIHMSIRPSDLDDEEPKSGGKSLPGAGGDGQRSRGGANCCVVL</sequence>
<name>A0A2K3QGH6_9HYPO</name>
<feature type="compositionally biased region" description="Polar residues" evidence="1">
    <location>
        <begin position="1"/>
        <end position="13"/>
    </location>
</feature>
<evidence type="ECO:0000259" key="2">
    <source>
        <dbReference type="Pfam" id="PF13881"/>
    </source>
</evidence>
<evidence type="ECO:0000313" key="3">
    <source>
        <dbReference type="EMBL" id="PNY26629.1"/>
    </source>
</evidence>
<dbReference type="AlphaFoldDB" id="A0A2K3QGH6"/>
<organism evidence="3 4">
    <name type="scientific">Tolypocladium capitatum</name>
    <dbReference type="NCBI Taxonomy" id="45235"/>
    <lineage>
        <taxon>Eukaryota</taxon>
        <taxon>Fungi</taxon>
        <taxon>Dikarya</taxon>
        <taxon>Ascomycota</taxon>
        <taxon>Pezizomycotina</taxon>
        <taxon>Sordariomycetes</taxon>
        <taxon>Hypocreomycetidae</taxon>
        <taxon>Hypocreales</taxon>
        <taxon>Ophiocordycipitaceae</taxon>
        <taxon>Tolypocladium</taxon>
    </lineage>
</organism>
<evidence type="ECO:0000313" key="4">
    <source>
        <dbReference type="Proteomes" id="UP000236621"/>
    </source>
</evidence>
<feature type="region of interest" description="Disordered" evidence="1">
    <location>
        <begin position="1"/>
        <end position="84"/>
    </location>
</feature>